<dbReference type="Proteomes" id="UP000179284">
    <property type="component" value="Chromosome I"/>
</dbReference>
<sequence>MTLTTIMKQQEAILKKEISALQRKIKTMPEGLFVCYKYKNNTKWYQELKDSSGKVTRKYIPKAEKALAKKLAQKTYYTKLLSAKKLQYKNVQRYLKHDKAPSAYKLLDEAAKMDDLLDEIVYKRAWEKAEYPRNEDHKEKLLFKTKKGDMVRSKTEAYIADTLFELSIPYRYECPIVFDGITLHPDFTILHPTKGITYIWEHLGLMDKPSYVQNSLGKIPLYISQGYMPDYNLLFSYESNKYPIDYALIREMVQFYFCE</sequence>
<dbReference type="KEGG" id="bhu:bhn_I0358"/>
<protein>
    <submittedName>
        <fullName evidence="1">Uncharacterized protein</fullName>
    </submittedName>
</protein>
<dbReference type="EMBL" id="CP017831">
    <property type="protein sequence ID" value="AOZ95392.1"/>
    <property type="molecule type" value="Genomic_DNA"/>
</dbReference>
<proteinExistence type="predicted"/>
<evidence type="ECO:0000313" key="2">
    <source>
        <dbReference type="Proteomes" id="UP000179284"/>
    </source>
</evidence>
<reference evidence="2" key="1">
    <citation type="submission" date="2016-10" db="EMBL/GenBank/DDBJ databases">
        <title>The complete genome sequence of the rumen bacterium Butyrivibrio hungatei MB2003.</title>
        <authorList>
            <person name="Palevich N."/>
            <person name="Kelly W.J."/>
            <person name="Leahy S.C."/>
            <person name="Altermann E."/>
            <person name="Rakonjac J."/>
            <person name="Attwood G.T."/>
        </authorList>
    </citation>
    <scope>NUCLEOTIDE SEQUENCE [LARGE SCALE GENOMIC DNA]</scope>
    <source>
        <strain evidence="2">MB2003</strain>
    </source>
</reference>
<evidence type="ECO:0000313" key="1">
    <source>
        <dbReference type="EMBL" id="AOZ95392.1"/>
    </source>
</evidence>
<keyword evidence="2" id="KW-1185">Reference proteome</keyword>
<gene>
    <name evidence="1" type="ORF">bhn_I0358</name>
</gene>
<dbReference type="RefSeq" id="WP_071175172.1">
    <property type="nucleotide sequence ID" value="NZ_CP017831.1"/>
</dbReference>
<dbReference type="OrthoDB" id="243939at2"/>
<accession>A0A1D9NYR1</accession>
<organism evidence="1 2">
    <name type="scientific">Butyrivibrio hungatei</name>
    <dbReference type="NCBI Taxonomy" id="185008"/>
    <lineage>
        <taxon>Bacteria</taxon>
        <taxon>Bacillati</taxon>
        <taxon>Bacillota</taxon>
        <taxon>Clostridia</taxon>
        <taxon>Lachnospirales</taxon>
        <taxon>Lachnospiraceae</taxon>
        <taxon>Butyrivibrio</taxon>
    </lineage>
</organism>
<dbReference type="AlphaFoldDB" id="A0A1D9NYR1"/>
<name>A0A1D9NYR1_9FIRM</name>